<organism evidence="2 3">
    <name type="scientific">Rhizophagus clarus</name>
    <dbReference type="NCBI Taxonomy" id="94130"/>
    <lineage>
        <taxon>Eukaryota</taxon>
        <taxon>Fungi</taxon>
        <taxon>Fungi incertae sedis</taxon>
        <taxon>Mucoromycota</taxon>
        <taxon>Glomeromycotina</taxon>
        <taxon>Glomeromycetes</taxon>
        <taxon>Glomerales</taxon>
        <taxon>Glomeraceae</taxon>
        <taxon>Rhizophagus</taxon>
    </lineage>
</organism>
<dbReference type="AlphaFoldDB" id="A0A8H3R354"/>
<comment type="caution">
    <text evidence="2">The sequence shown here is derived from an EMBL/GenBank/DDBJ whole genome shotgun (WGS) entry which is preliminary data.</text>
</comment>
<accession>A0A8H3R354</accession>
<feature type="signal peptide" evidence="1">
    <location>
        <begin position="1"/>
        <end position="20"/>
    </location>
</feature>
<dbReference type="Proteomes" id="UP000615446">
    <property type="component" value="Unassembled WGS sequence"/>
</dbReference>
<dbReference type="EMBL" id="BLAL01000300">
    <property type="protein sequence ID" value="GET01632.1"/>
    <property type="molecule type" value="Genomic_DNA"/>
</dbReference>
<gene>
    <name evidence="2" type="ORF">RCL2_002803100</name>
</gene>
<evidence type="ECO:0000256" key="1">
    <source>
        <dbReference type="SAM" id="SignalP"/>
    </source>
</evidence>
<protein>
    <submittedName>
        <fullName evidence="2">Uncharacterized protein</fullName>
    </submittedName>
</protein>
<sequence>MKFNLFLFLLIVLFAIVILADDDKPKLADTYKSCAKGICEQCGVVVDAVFVHPPNNWKALSCYFFSCICKINLALKHHMKLPLFWLNGRFFVLKYSFSL</sequence>
<name>A0A8H3R354_9GLOM</name>
<evidence type="ECO:0000313" key="2">
    <source>
        <dbReference type="EMBL" id="GET01632.1"/>
    </source>
</evidence>
<evidence type="ECO:0000313" key="3">
    <source>
        <dbReference type="Proteomes" id="UP000615446"/>
    </source>
</evidence>
<feature type="chain" id="PRO_5034914004" evidence="1">
    <location>
        <begin position="21"/>
        <end position="99"/>
    </location>
</feature>
<reference evidence="2" key="1">
    <citation type="submission" date="2019-10" db="EMBL/GenBank/DDBJ databases">
        <title>Conservation and host-specific expression of non-tandemly repeated heterogenous ribosome RNA gene in arbuscular mycorrhizal fungi.</title>
        <authorList>
            <person name="Maeda T."/>
            <person name="Kobayashi Y."/>
            <person name="Nakagawa T."/>
            <person name="Ezawa T."/>
            <person name="Yamaguchi K."/>
            <person name="Bino T."/>
            <person name="Nishimoto Y."/>
            <person name="Shigenobu S."/>
            <person name="Kawaguchi M."/>
        </authorList>
    </citation>
    <scope>NUCLEOTIDE SEQUENCE</scope>
    <source>
        <strain evidence="2">HR1</strain>
    </source>
</reference>
<proteinExistence type="predicted"/>
<keyword evidence="1" id="KW-0732">Signal</keyword>